<name>A0A3N0Y5D6_ANAGA</name>
<keyword evidence="3" id="KW-1185">Reference proteome</keyword>
<comment type="caution">
    <text evidence="2">The sequence shown here is derived from an EMBL/GenBank/DDBJ whole genome shotgun (WGS) entry which is preliminary data.</text>
</comment>
<evidence type="ECO:0000313" key="3">
    <source>
        <dbReference type="Proteomes" id="UP000281406"/>
    </source>
</evidence>
<feature type="compositionally biased region" description="Pro residues" evidence="1">
    <location>
        <begin position="116"/>
        <end position="132"/>
    </location>
</feature>
<accession>A0A3N0Y5D6</accession>
<dbReference type="EMBL" id="RJVU01051812">
    <property type="protein sequence ID" value="ROL41304.1"/>
    <property type="molecule type" value="Genomic_DNA"/>
</dbReference>
<feature type="region of interest" description="Disordered" evidence="1">
    <location>
        <begin position="109"/>
        <end position="151"/>
    </location>
</feature>
<evidence type="ECO:0000313" key="2">
    <source>
        <dbReference type="EMBL" id="ROL41304.1"/>
    </source>
</evidence>
<protein>
    <submittedName>
        <fullName evidence="2">Uncharacterized protein</fullName>
    </submittedName>
</protein>
<sequence>MWRITWNSIMRPAGTLQQHIWSGMDDILGQLLLLMEDHFPFMEFVDYALWVCGSSLTVGVVKDNDTIISDTLGLSTPPAAISLPAPEKTLRLSPECPGMTAIPVMMPMPATESEPEPAPATDPELEPPPCPELMPATESTTEPEQVAAPVPRLEPIARFSEESGPERQFSDEPLLNSALAADPLQLVGWFRCGLPGLRLRLNPPPLQIHRDPYSLRFHLGPRSFRCHPLLPGPCLHLGHSSRQRSSRSAMSPWAVILVASPGSPPHFAPPLLVAAQ</sequence>
<organism evidence="2 3">
    <name type="scientific">Anabarilius grahami</name>
    <name type="common">Kanglang fish</name>
    <name type="synonym">Barilius grahami</name>
    <dbReference type="NCBI Taxonomy" id="495550"/>
    <lineage>
        <taxon>Eukaryota</taxon>
        <taxon>Metazoa</taxon>
        <taxon>Chordata</taxon>
        <taxon>Craniata</taxon>
        <taxon>Vertebrata</taxon>
        <taxon>Euteleostomi</taxon>
        <taxon>Actinopterygii</taxon>
        <taxon>Neopterygii</taxon>
        <taxon>Teleostei</taxon>
        <taxon>Ostariophysi</taxon>
        <taxon>Cypriniformes</taxon>
        <taxon>Xenocyprididae</taxon>
        <taxon>Xenocypridinae</taxon>
        <taxon>Xenocypridinae incertae sedis</taxon>
        <taxon>Anabarilius</taxon>
    </lineage>
</organism>
<dbReference type="AlphaFoldDB" id="A0A3N0Y5D6"/>
<gene>
    <name evidence="2" type="ORF">DPX16_2931</name>
</gene>
<proteinExistence type="predicted"/>
<dbReference type="Proteomes" id="UP000281406">
    <property type="component" value="Unassembled WGS sequence"/>
</dbReference>
<reference evidence="2 3" key="1">
    <citation type="submission" date="2018-10" db="EMBL/GenBank/DDBJ databases">
        <title>Genome assembly for a Yunnan-Guizhou Plateau 3E fish, Anabarilius grahami (Regan), and its evolutionary and genetic applications.</title>
        <authorList>
            <person name="Jiang W."/>
        </authorList>
    </citation>
    <scope>NUCLEOTIDE SEQUENCE [LARGE SCALE GENOMIC DNA]</scope>
    <source>
        <strain evidence="2">AG-KIZ</strain>
        <tissue evidence="2">Muscle</tissue>
    </source>
</reference>
<evidence type="ECO:0000256" key="1">
    <source>
        <dbReference type="SAM" id="MobiDB-lite"/>
    </source>
</evidence>